<name>A0ABU2NIP3_9PSEU</name>
<sequence>MPVRPNALDLARDEDQRLSSLLISAYAGVEGVPRLGLLAQSIGLPTQSINFGQPLDLVLPSLLQAAAANGRMHDIIRAAAERNPAYNTELLALLPAEGPRDRRPLNAVLPALELAGRPRSPIIIAVESKAEPLDDADLLKVERHLTVSLSTAQLDAIDRITAEVLGPDADLAPGVTDVAEIIDAGFQVWTELVGAESRLKGLLTRIADARLAQPVAWCGRSDVLARLQAGLLIAHTTGEQAVEDFISVGAGHFFMPVDIGKERSMRPRPPGTMVSVRVLDPRRSSGVDLSDLAQQPDVVIITDVGKEVTGSLTKLAETVGQLPADAPRAVRAVLGVGAGPADAQLVAQVLRTLPFLSVAPATLAQPDVVVGVLKRALMRLAGGRALPCVVAAVRDACIREATDSADPAATLAALMWSTWSWVGLPLFPVGYEELLPAAYPHLMNLRTVAADGWFFNRSEGILDDYAARRLSHEVQADRVFHLYLSGAGGTGKSCFLRNVAERMQSRSTIIPVWYRVDAPSLLWHTIEERVREETLAAVAHSPFGPDIAQELKQLPSGQSLGSFLKQTVRRLRAADPAFVEIAVFIDQLERTFESGDEPNPARLDTIAGKVRELLEMVGIDQGVRIFIASRKQYLPDFLRSTRTARNVHLEFNVLQTIDAQGERLEFVQQVVDWCKGEELVNQSLALTEKAKARLADNVKGHPLEMMLSLIHVLSARPEGTVDVSDLEQLRPWENLFALDLKAAGRDDLDWHFVLAMAHSRTEIVRFEEVWWRLRMVDSQLTRRIEELTPKGILERLWLFGLLGRTLYARPYGGDPARYVEFFHANLRDHLLRNVMARGGSDTDIRRRRTGTPPAWRALDRLTGYARDWEQTQQLLPAEDVRVLIEHRDAVIEQITLPGEKPFRPFQLLFLRESSNEVRGGLIDAAMDCFAFSALVHNDRGRDTFATLFPDVDKRVEQCRVWIDRCVAENRPAVLAYLVETETTSARRLLTELVLDGTGTAAAAAVQETAALLTEPLYAGDFRDQIVAHLLRTGLDRVQGDVTALPDAVAEFVVGASGGERDALLRVLDYGVSRLATDADPRMRDRAITLGPREIVDDWLRRKPELVRYSGVRTVRRAELPGGAVLGLVVGSTLRPVVDDARLADWSKGLRRRLGVPLPDLRAITGECEDEELELRSPRARLATNVFRVGEVRVDARRWADFARTSPGTVLDSYDLVGEHKVLWLPKDVVARAKYPFRAWEFDEAVTDWLEETCREAFELLMDQDLFNRTVSDWDVVSVLRTRPALGSNWNSQLRRVIVDLVEDGVPLEPPHGPSPTTVVEHLAWLAEMQPPENVAGAVREFLQPWICRAVADESGQVTALVLDEQLEDMLLKSIRSVSGRRILALGQRDASQLVGGVRRAVERLLAEAGRPPLVLVTDQAVRLALAKLLRRFDIRIPVLSYAELDPDNLIALPGGLVSRSAEAGGT</sequence>
<gene>
    <name evidence="1" type="ORF">RM445_29380</name>
</gene>
<dbReference type="Proteomes" id="UP001183202">
    <property type="component" value="Unassembled WGS sequence"/>
</dbReference>
<dbReference type="InterPro" id="IPR042196">
    <property type="entry name" value="FHIPEP_4"/>
</dbReference>
<dbReference type="RefSeq" id="WP_311560124.1">
    <property type="nucleotide sequence ID" value="NZ_JAVREJ010000037.1"/>
</dbReference>
<reference evidence="2" key="1">
    <citation type="submission" date="2023-07" db="EMBL/GenBank/DDBJ databases">
        <title>30 novel species of actinomycetes from the DSMZ collection.</title>
        <authorList>
            <person name="Nouioui I."/>
        </authorList>
    </citation>
    <scope>NUCLEOTIDE SEQUENCE [LARGE SCALE GENOMIC DNA]</scope>
    <source>
        <strain evidence="2">DSM 45834</strain>
    </source>
</reference>
<dbReference type="Gene3D" id="3.40.50.12790">
    <property type="entry name" value="FHIPEP family, domain 4"/>
    <property type="match status" value="1"/>
</dbReference>
<comment type="caution">
    <text evidence="1">The sequence shown here is derived from an EMBL/GenBank/DDBJ whole genome shotgun (WGS) entry which is preliminary data.</text>
</comment>
<organism evidence="1 2">
    <name type="scientific">Pseudonocardia charpentierae</name>
    <dbReference type="NCBI Taxonomy" id="3075545"/>
    <lineage>
        <taxon>Bacteria</taxon>
        <taxon>Bacillati</taxon>
        <taxon>Actinomycetota</taxon>
        <taxon>Actinomycetes</taxon>
        <taxon>Pseudonocardiales</taxon>
        <taxon>Pseudonocardiaceae</taxon>
        <taxon>Pseudonocardia</taxon>
    </lineage>
</organism>
<dbReference type="SUPFAM" id="SSF52540">
    <property type="entry name" value="P-loop containing nucleoside triphosphate hydrolases"/>
    <property type="match status" value="1"/>
</dbReference>
<accession>A0ABU2NIP3</accession>
<evidence type="ECO:0000313" key="2">
    <source>
        <dbReference type="Proteomes" id="UP001183202"/>
    </source>
</evidence>
<dbReference type="InterPro" id="IPR027417">
    <property type="entry name" value="P-loop_NTPase"/>
</dbReference>
<dbReference type="EMBL" id="JAVREJ010000037">
    <property type="protein sequence ID" value="MDT0353611.1"/>
    <property type="molecule type" value="Genomic_DNA"/>
</dbReference>
<evidence type="ECO:0000313" key="1">
    <source>
        <dbReference type="EMBL" id="MDT0353611.1"/>
    </source>
</evidence>
<dbReference type="Pfam" id="PF00771">
    <property type="entry name" value="FHIPEP"/>
    <property type="match status" value="1"/>
</dbReference>
<keyword evidence="2" id="KW-1185">Reference proteome</keyword>
<dbReference type="PANTHER" id="PTHR30161:SF1">
    <property type="entry name" value="FLAGELLAR BIOSYNTHESIS PROTEIN FLHA-RELATED"/>
    <property type="match status" value="1"/>
</dbReference>
<dbReference type="PANTHER" id="PTHR30161">
    <property type="entry name" value="FLAGELLAR EXPORT PROTEIN, MEMBRANE FLHA SUBUNIT-RELATED"/>
    <property type="match status" value="1"/>
</dbReference>
<dbReference type="InterPro" id="IPR001712">
    <property type="entry name" value="T3SS_FHIPEP"/>
</dbReference>
<protein>
    <submittedName>
        <fullName evidence="1">FHIPEP family type III secretion protein</fullName>
    </submittedName>
</protein>
<proteinExistence type="predicted"/>